<accession>A0A2R5FUM7</accession>
<dbReference type="Proteomes" id="UP000245124">
    <property type="component" value="Unassembled WGS sequence"/>
</dbReference>
<evidence type="ECO:0000313" key="2">
    <source>
        <dbReference type="Proteomes" id="UP000245124"/>
    </source>
</evidence>
<organism evidence="1 2">
    <name type="scientific">Nostoc commune NIES-4072</name>
    <dbReference type="NCBI Taxonomy" id="2005467"/>
    <lineage>
        <taxon>Bacteria</taxon>
        <taxon>Bacillati</taxon>
        <taxon>Cyanobacteriota</taxon>
        <taxon>Cyanophyceae</taxon>
        <taxon>Nostocales</taxon>
        <taxon>Nostocaceae</taxon>
        <taxon>Nostoc</taxon>
    </lineage>
</organism>
<evidence type="ECO:0000313" key="1">
    <source>
        <dbReference type="EMBL" id="GBG19531.1"/>
    </source>
</evidence>
<dbReference type="AlphaFoldDB" id="A0A2R5FUM7"/>
<comment type="caution">
    <text evidence="1">The sequence shown here is derived from an EMBL/GenBank/DDBJ whole genome shotgun (WGS) entry which is preliminary data.</text>
</comment>
<protein>
    <submittedName>
        <fullName evidence="1">Uncharacterized protein</fullName>
    </submittedName>
</protein>
<reference evidence="1 2" key="1">
    <citation type="submission" date="2017-06" db="EMBL/GenBank/DDBJ databases">
        <title>Genome sequencing of cyanobaciteial culture collection at National Institute for Environmental Studies (NIES).</title>
        <authorList>
            <person name="Hirose Y."/>
            <person name="Shimura Y."/>
            <person name="Fujisawa T."/>
            <person name="Nakamura Y."/>
            <person name="Kawachi M."/>
        </authorList>
    </citation>
    <scope>NUCLEOTIDE SEQUENCE [LARGE SCALE GENOMIC DNA]</scope>
    <source>
        <strain evidence="1 2">NIES-4072</strain>
    </source>
</reference>
<proteinExistence type="predicted"/>
<name>A0A2R5FUM7_NOSCO</name>
<keyword evidence="2" id="KW-1185">Reference proteome</keyword>
<sequence length="79" mass="9444">MQTSLRFYVSLIEKSSTEPDIFGLLQIKSFVVIQHFKALKIQAVSYLNSRRPDHFFEFLIHLDCHRIWLFHLTKLQVSH</sequence>
<dbReference type="EMBL" id="BDUD01000001">
    <property type="protein sequence ID" value="GBG19531.1"/>
    <property type="molecule type" value="Genomic_DNA"/>
</dbReference>
<gene>
    <name evidence="1" type="ORF">NIES4072_31990</name>
</gene>